<organism evidence="1 2">
    <name type="scientific">Entomophthora muscae</name>
    <dbReference type="NCBI Taxonomy" id="34485"/>
    <lineage>
        <taxon>Eukaryota</taxon>
        <taxon>Fungi</taxon>
        <taxon>Fungi incertae sedis</taxon>
        <taxon>Zoopagomycota</taxon>
        <taxon>Entomophthoromycotina</taxon>
        <taxon>Entomophthoromycetes</taxon>
        <taxon>Entomophthorales</taxon>
        <taxon>Entomophthoraceae</taxon>
        <taxon>Entomophthora</taxon>
    </lineage>
</organism>
<dbReference type="Proteomes" id="UP001165960">
    <property type="component" value="Unassembled WGS sequence"/>
</dbReference>
<accession>A0ACC2RXM9</accession>
<evidence type="ECO:0000313" key="2">
    <source>
        <dbReference type="Proteomes" id="UP001165960"/>
    </source>
</evidence>
<comment type="caution">
    <text evidence="1">The sequence shown here is derived from an EMBL/GenBank/DDBJ whole genome shotgun (WGS) entry which is preliminary data.</text>
</comment>
<evidence type="ECO:0000313" key="1">
    <source>
        <dbReference type="EMBL" id="KAJ9054815.1"/>
    </source>
</evidence>
<dbReference type="EMBL" id="QTSX02006423">
    <property type="protein sequence ID" value="KAJ9054815.1"/>
    <property type="molecule type" value="Genomic_DNA"/>
</dbReference>
<name>A0ACC2RXM9_9FUNG</name>
<sequence>MFRLSRFLLSQQVIKLLYEHVLEYGIPTHKFLTLTYSKITEPPGCLKDHPLAAQATEQNAVALESCPAATQQSLLSNPHTKQDTDQSNSEQAPANL</sequence>
<gene>
    <name evidence="1" type="ORF">DSO57_1010229</name>
</gene>
<keyword evidence="2" id="KW-1185">Reference proteome</keyword>
<protein>
    <submittedName>
        <fullName evidence="1">Uncharacterized protein</fullName>
    </submittedName>
</protein>
<reference evidence="1" key="1">
    <citation type="submission" date="2022-04" db="EMBL/GenBank/DDBJ databases">
        <title>Genome of the entomopathogenic fungus Entomophthora muscae.</title>
        <authorList>
            <person name="Elya C."/>
            <person name="Lovett B.R."/>
            <person name="Lee E."/>
            <person name="Macias A.M."/>
            <person name="Hajek A.E."/>
            <person name="De Bivort B.L."/>
            <person name="Kasson M.T."/>
            <person name="De Fine Licht H.H."/>
            <person name="Stajich J.E."/>
        </authorList>
    </citation>
    <scope>NUCLEOTIDE SEQUENCE</scope>
    <source>
        <strain evidence="1">Berkeley</strain>
    </source>
</reference>
<proteinExistence type="predicted"/>